<dbReference type="AlphaFoldDB" id="Q8C2E2"/>
<evidence type="ECO:0000313" key="2">
    <source>
        <dbReference type="MGI" id="MGI:95766"/>
    </source>
</evidence>
<reference evidence="1" key="1">
    <citation type="journal article" date="1999" name="Methods Enzymol.">
        <title>High-efficiency full-length cDNA cloning.</title>
        <authorList>
            <person name="Carninci P."/>
            <person name="Hayashizaki Y."/>
        </authorList>
    </citation>
    <scope>NUCLEOTIDE SEQUENCE</scope>
    <source>
        <strain evidence="1">NOD</strain>
        <tissue evidence="1">Thymus</tissue>
    </source>
</reference>
<evidence type="ECO:0000313" key="1">
    <source>
        <dbReference type="EMBL" id="BAC40563.1"/>
    </source>
</evidence>
<dbReference type="AGR" id="MGI:95766"/>
<gene>
    <name evidence="2" type="primary">Gna11</name>
</gene>
<sequence>MRDPGPHSRHLCCTIGREVGTVQVSEAGPPQAGKVLASLEQYVPSVLGHSGHSQTPGQQPAHPSGEWQVLLRGNVSGPLGAVCHTGQDGDPRLPTSVLVLTKEWPDCRGHTGFFVSTLVHWECQPPSSTWSREPSLACGGCQRLL</sequence>
<reference evidence="1" key="4">
    <citation type="journal article" date="2001" name="Nature">
        <title>Functional annotation of a full-length mouse cDNA collection.</title>
        <authorList>
            <consortium name="The RIKEN Genome Exploration Research Group Phase II Team and the FANTOM Consortium"/>
        </authorList>
    </citation>
    <scope>NUCLEOTIDE SEQUENCE</scope>
    <source>
        <strain evidence="1">NOD</strain>
        <tissue evidence="1">Thymus</tissue>
    </source>
</reference>
<reference evidence="1" key="7">
    <citation type="journal article" date="2005" name="Science">
        <title>The Transcriptional Landscape of the Mammalian Genome.</title>
        <authorList>
            <consortium name="The FANTOM Consortium"/>
            <consortium name="Riken Genome Exploration Research Group and Genome Science Group (Genome Network Project Core Group)"/>
        </authorList>
    </citation>
    <scope>NUCLEOTIDE SEQUENCE</scope>
    <source>
        <strain evidence="1">NOD</strain>
        <tissue evidence="1">Thymus</tissue>
    </source>
</reference>
<proteinExistence type="evidence at transcript level"/>
<reference evidence="1" key="5">
    <citation type="journal article" date="2002" name="Nature">
        <title>Analysis of the mouse transcriptome based on functional annotation of 60,770 full-length cDNAs.</title>
        <authorList>
            <consortium name="The FANTOM Consortium and the RIKEN Genome Exploration Research Group Phase I and II Team"/>
        </authorList>
    </citation>
    <scope>NUCLEOTIDE SEQUENCE</scope>
    <source>
        <strain evidence="1">NOD</strain>
        <tissue evidence="1">Thymus</tissue>
    </source>
</reference>
<organism evidence="1">
    <name type="scientific">Mus musculus</name>
    <name type="common">Mouse</name>
    <dbReference type="NCBI Taxonomy" id="10090"/>
    <lineage>
        <taxon>Eukaryota</taxon>
        <taxon>Metazoa</taxon>
        <taxon>Chordata</taxon>
        <taxon>Craniata</taxon>
        <taxon>Vertebrata</taxon>
        <taxon>Euteleostomi</taxon>
        <taxon>Mammalia</taxon>
        <taxon>Eutheria</taxon>
        <taxon>Euarchontoglires</taxon>
        <taxon>Glires</taxon>
        <taxon>Rodentia</taxon>
        <taxon>Myomorpha</taxon>
        <taxon>Muroidea</taxon>
        <taxon>Muridae</taxon>
        <taxon>Murinae</taxon>
        <taxon>Mus</taxon>
        <taxon>Mus</taxon>
    </lineage>
</organism>
<reference evidence="1" key="2">
    <citation type="journal article" date="2000" name="Genome Res.">
        <title>Normalization and subtraction of cap-trapper-selected cDNAs to prepare full-length cDNA libraries for rapid discovery of new genes.</title>
        <authorList>
            <person name="Carninci P."/>
            <person name="Shibata Y."/>
            <person name="Hayatsu N."/>
            <person name="Sugahara Y."/>
            <person name="Shibata K."/>
            <person name="Itoh M."/>
            <person name="Konno H."/>
            <person name="Okazaki Y."/>
            <person name="Muramatsu M."/>
            <person name="Hayashizaki Y."/>
        </authorList>
    </citation>
    <scope>NUCLEOTIDE SEQUENCE</scope>
    <source>
        <strain evidence="1">NOD</strain>
        <tissue evidence="1">Thymus</tissue>
    </source>
</reference>
<reference evidence="1" key="6">
    <citation type="submission" date="2002-04" db="EMBL/GenBank/DDBJ databases">
        <authorList>
            <person name="Adachi J."/>
            <person name="Aizawa K."/>
            <person name="Akimura T."/>
            <person name="Arakawa T."/>
            <person name="Bono H."/>
            <person name="Carninci P."/>
            <person name="Fukuda S."/>
            <person name="Furuno M."/>
            <person name="Hanagaki T."/>
            <person name="Hara A."/>
            <person name="Hashizume W."/>
            <person name="Hayashida K."/>
            <person name="Hayatsu N."/>
            <person name="Hiramoto K."/>
            <person name="Hiraoka T."/>
            <person name="Hirozane T."/>
            <person name="Hori F."/>
            <person name="Imotani K."/>
            <person name="Ishii Y."/>
            <person name="Itoh M."/>
            <person name="Kagawa I."/>
            <person name="Kasukawa T."/>
            <person name="Katoh H."/>
            <person name="Kawai J."/>
            <person name="Kojima Y."/>
            <person name="Kondo S."/>
            <person name="Konno H."/>
            <person name="Kouda M."/>
            <person name="Koya S."/>
            <person name="Kurihara C."/>
            <person name="Matsuyama T."/>
            <person name="Miyazaki A."/>
            <person name="Murata M."/>
            <person name="Nakamura M."/>
            <person name="Nishi K."/>
            <person name="Nomura K."/>
            <person name="Numazaki R."/>
            <person name="Ohno M."/>
            <person name="Ohsato N."/>
            <person name="Okazaki Y."/>
            <person name="Saito R."/>
            <person name="Saitoh H."/>
            <person name="Sakai C."/>
            <person name="Sakai K."/>
            <person name="Sakazume N."/>
            <person name="Sano H."/>
            <person name="Sasaki D."/>
            <person name="Shibata K."/>
            <person name="Shinagawa A."/>
            <person name="Shiraki T."/>
            <person name="Sogabe Y."/>
            <person name="Tagami M."/>
            <person name="Tagawa A."/>
            <person name="Takahashi F."/>
            <person name="Takaku-Akahira S."/>
            <person name="Takeda Y."/>
            <person name="Tanaka T."/>
            <person name="Tomaru A."/>
            <person name="Toya T."/>
            <person name="Yasunishi A."/>
            <person name="Muramatsu M."/>
            <person name="Hayashizaki Y."/>
        </authorList>
    </citation>
    <scope>NUCLEOTIDE SEQUENCE</scope>
    <source>
        <strain evidence="1">NOD</strain>
        <tissue evidence="1">Thymus</tissue>
    </source>
</reference>
<accession>Q8C2E2</accession>
<protein>
    <submittedName>
        <fullName evidence="1">Uncharacterized protein</fullName>
    </submittedName>
</protein>
<dbReference type="EMBL" id="AK088773">
    <property type="protein sequence ID" value="BAC40563.1"/>
    <property type="molecule type" value="mRNA"/>
</dbReference>
<reference evidence="1" key="3">
    <citation type="journal article" date="2000" name="Genome Res.">
        <title>RIKEN integrated sequence analysis (RISA) system--384-format sequencing pipeline with 384 multicapillary sequencer.</title>
        <authorList>
            <person name="Shibata K."/>
            <person name="Itoh M."/>
            <person name="Aizawa K."/>
            <person name="Nagaoka S."/>
            <person name="Sasaki N."/>
            <person name="Carninci P."/>
            <person name="Konno H."/>
            <person name="Akiyama J."/>
            <person name="Nishi K."/>
            <person name="Kitsunai T."/>
            <person name="Tashiro H."/>
            <person name="Itoh M."/>
            <person name="Sumi N."/>
            <person name="Ishii Y."/>
            <person name="Nakamura S."/>
            <person name="Hazama M."/>
            <person name="Nishine T."/>
            <person name="Harada A."/>
            <person name="Yamamoto R."/>
            <person name="Matsumoto H."/>
            <person name="Sakaguchi S."/>
            <person name="Ikegami T."/>
            <person name="Kashiwagi K."/>
            <person name="Fujiwake S."/>
            <person name="Inoue K."/>
            <person name="Togawa Y."/>
            <person name="Izawa M."/>
            <person name="Ohara E."/>
            <person name="Watahiki M."/>
            <person name="Yoneda Y."/>
            <person name="Ishikawa T."/>
            <person name="Ozawa K."/>
            <person name="Tanaka T."/>
            <person name="Matsuura S."/>
            <person name="Kawai J."/>
            <person name="Okazaki Y."/>
            <person name="Muramatsu M."/>
            <person name="Inoue Y."/>
            <person name="Kira A."/>
            <person name="Hayashizaki Y."/>
        </authorList>
    </citation>
    <scope>NUCLEOTIDE SEQUENCE</scope>
    <source>
        <strain evidence="1">NOD</strain>
        <tissue evidence="1">Thymus</tissue>
    </source>
</reference>
<dbReference type="MGI" id="MGI:95766">
    <property type="gene designation" value="Gna11"/>
</dbReference>
<name>Q8C2E2_MOUSE</name>
<reference evidence="1" key="8">
    <citation type="journal article" date="2005" name="Science">
        <title>Antisense Transcription in the Mammalian Transcriptome.</title>
        <authorList>
            <consortium name="RIKEN Genome Exploration Research Group and Genome Science Group (Genome Network Project Core Group) and the FANTOM Consortium"/>
        </authorList>
    </citation>
    <scope>NUCLEOTIDE SEQUENCE</scope>
    <source>
        <strain evidence="1">NOD</strain>
        <tissue evidence="1">Thymus</tissue>
    </source>
</reference>